<dbReference type="GO" id="GO:0070737">
    <property type="term" value="F:protein-glycine ligase activity, elongating"/>
    <property type="evidence" value="ECO:0007669"/>
    <property type="project" value="TreeGrafter"/>
</dbReference>
<dbReference type="PANTHER" id="PTHR46810:SF1">
    <property type="entry name" value="INACTIVE POLYGLYCYLASE TTLL10"/>
    <property type="match status" value="1"/>
</dbReference>
<feature type="region of interest" description="Disordered" evidence="1">
    <location>
        <begin position="769"/>
        <end position="837"/>
    </location>
</feature>
<accession>A0A8T3D4V4</accession>
<dbReference type="SUPFAM" id="SSF56059">
    <property type="entry name" value="Glutathione synthetase ATP-binding domain-like"/>
    <property type="match status" value="1"/>
</dbReference>
<protein>
    <recommendedName>
        <fullName evidence="4">Inactive polyglycylase TTLL10</fullName>
    </recommendedName>
</protein>
<sequence length="856" mass="96775">MRTAAEHELALFLDCCGLVRRAMRDLHQDFGFVLRPGNQCYQYDTLPITLSRPQCMRPGEKTVGARWHQGKVQEFPSYQFVSSSNGNMRYHFKSIETWLSAACVNHCRDHRWRLPDDKHNGKSIFSSHHLDQQAVMSSEGWVEPSGPRETGVCGAEEELCLGAVQYNSETKQGLTENFGSRDFAPSNTVGIMLHFNNTRNEQQEAKESKATEGRLSPRKWRSTQEQKGTQVIQLKAKGQGLSQDERCLQGHRMKSPSRLQRGAVQCERSRAEDPQGPGPFFFVGGGNGAAIVASYCEGQGWQRISDKTRDDYTLKWCEAKSKVTYYNFRPGEQLLYQIPNNKVLTTKIGLLSSLREYDRVSSKVSHGRGPRRLKMEEFFPATFRMDIRDEREMFFAQQKETAACGDRTDVWICKPTGLNQGRGIFLLRTQEEISAFHAQLKSIDDNQNYRRMPFRLPQARIVQRYIQNPLLLQGRKFDVRSYFLIACTTPYMVFFRHGYVRLTCDLYDPNSNNLSAHLTNQYVQKKNPLYSELKEETVWSMERFNAYVNEELRGAKGLPQDWVLGAFTKQMKVIIIQCFLAVKAKLECKLGLFDLIGCDFMIDEDFKVWLLEMNCNPALHTNCQVLKEVVPRTVTETLDLTLEIFRKCRNGLKLLPLASQRDFVLLYGGSPVPAQQSRTAGPLRSSYIKSAAAHKASPRTLKAATASAAPGVKPNASTPAGQAPPSQRPVLAETTRSFTQIRRTWKSLPKPAHSRVELRISRCTWEQPTFSSELRRPAPPDRGGSNIISLSTPALTSESQASVHHLRNKPSPSQKDQCLSSCLRPTQLPSSQGQPGISVWACSAQTCSDTEADSKE</sequence>
<comment type="caution">
    <text evidence="2">The sequence shown here is derived from an EMBL/GenBank/DDBJ whole genome shotgun (WGS) entry which is preliminary data.</text>
</comment>
<gene>
    <name evidence="2" type="ORF">AGOR_G00135580</name>
</gene>
<dbReference type="PANTHER" id="PTHR46810">
    <property type="entry name" value="INACTIVE POLYGLYCYLASE TTLL10"/>
    <property type="match status" value="1"/>
</dbReference>
<dbReference type="InterPro" id="IPR004344">
    <property type="entry name" value="TTL/TTLL_fam"/>
</dbReference>
<evidence type="ECO:0000256" key="1">
    <source>
        <dbReference type="SAM" id="MobiDB-lite"/>
    </source>
</evidence>
<proteinExistence type="predicted"/>
<evidence type="ECO:0008006" key="4">
    <source>
        <dbReference type="Google" id="ProtNLM"/>
    </source>
</evidence>
<evidence type="ECO:0000313" key="2">
    <source>
        <dbReference type="EMBL" id="KAI1892633.1"/>
    </source>
</evidence>
<feature type="region of interest" description="Disordered" evidence="1">
    <location>
        <begin position="200"/>
        <end position="230"/>
    </location>
</feature>
<organism evidence="2 3">
    <name type="scientific">Albula goreensis</name>
    <dbReference type="NCBI Taxonomy" id="1534307"/>
    <lineage>
        <taxon>Eukaryota</taxon>
        <taxon>Metazoa</taxon>
        <taxon>Chordata</taxon>
        <taxon>Craniata</taxon>
        <taxon>Vertebrata</taxon>
        <taxon>Euteleostomi</taxon>
        <taxon>Actinopterygii</taxon>
        <taxon>Neopterygii</taxon>
        <taxon>Teleostei</taxon>
        <taxon>Albuliformes</taxon>
        <taxon>Albulidae</taxon>
        <taxon>Albula</taxon>
    </lineage>
</organism>
<evidence type="ECO:0000313" key="3">
    <source>
        <dbReference type="Proteomes" id="UP000829720"/>
    </source>
</evidence>
<dbReference type="Gene3D" id="3.30.470.20">
    <property type="entry name" value="ATP-grasp fold, B domain"/>
    <property type="match status" value="1"/>
</dbReference>
<feature type="compositionally biased region" description="Basic and acidic residues" evidence="1">
    <location>
        <begin position="201"/>
        <end position="212"/>
    </location>
</feature>
<reference evidence="2" key="1">
    <citation type="submission" date="2021-01" db="EMBL/GenBank/DDBJ databases">
        <authorList>
            <person name="Zahm M."/>
            <person name="Roques C."/>
            <person name="Cabau C."/>
            <person name="Klopp C."/>
            <person name="Donnadieu C."/>
            <person name="Jouanno E."/>
            <person name="Lampietro C."/>
            <person name="Louis A."/>
            <person name="Herpin A."/>
            <person name="Echchiki A."/>
            <person name="Berthelot C."/>
            <person name="Parey E."/>
            <person name="Roest-Crollius H."/>
            <person name="Braasch I."/>
            <person name="Postlethwait J."/>
            <person name="Bobe J."/>
            <person name="Montfort J."/>
            <person name="Bouchez O."/>
            <person name="Begum T."/>
            <person name="Mejri S."/>
            <person name="Adams A."/>
            <person name="Chen W.-J."/>
            <person name="Guiguen Y."/>
        </authorList>
    </citation>
    <scope>NUCLEOTIDE SEQUENCE</scope>
    <source>
        <tissue evidence="2">Blood</tissue>
    </source>
</reference>
<feature type="region of interest" description="Disordered" evidence="1">
    <location>
        <begin position="698"/>
        <end position="731"/>
    </location>
</feature>
<dbReference type="OrthoDB" id="202825at2759"/>
<dbReference type="InterPro" id="IPR027752">
    <property type="entry name" value="TTLL10"/>
</dbReference>
<dbReference type="AlphaFoldDB" id="A0A8T3D4V4"/>
<feature type="compositionally biased region" description="Polar residues" evidence="1">
    <location>
        <begin position="786"/>
        <end position="802"/>
    </location>
</feature>
<keyword evidence="3" id="KW-1185">Reference proteome</keyword>
<name>A0A8T3D4V4_9TELE</name>
<feature type="compositionally biased region" description="Polar residues" evidence="1">
    <location>
        <begin position="810"/>
        <end position="835"/>
    </location>
</feature>
<dbReference type="PROSITE" id="PS51221">
    <property type="entry name" value="TTL"/>
    <property type="match status" value="1"/>
</dbReference>
<dbReference type="Pfam" id="PF03133">
    <property type="entry name" value="TTL"/>
    <property type="match status" value="1"/>
</dbReference>
<dbReference type="EMBL" id="JAERUA010000012">
    <property type="protein sequence ID" value="KAI1892633.1"/>
    <property type="molecule type" value="Genomic_DNA"/>
</dbReference>
<dbReference type="Proteomes" id="UP000829720">
    <property type="component" value="Unassembled WGS sequence"/>
</dbReference>